<dbReference type="Proteomes" id="UP000789525">
    <property type="component" value="Unassembled WGS sequence"/>
</dbReference>
<sequence>SGKITKPLLKFKIGNKFNPFTGTKKNQVPTEMKRKTEVVEISQVDTKNQKDMELENEKHNNRTDTKKDTMKPQNY</sequence>
<protein>
    <submittedName>
        <fullName evidence="1">2534_t:CDS:1</fullName>
    </submittedName>
</protein>
<name>A0ACA9LYF7_9GLOM</name>
<reference evidence="1" key="1">
    <citation type="submission" date="2021-06" db="EMBL/GenBank/DDBJ databases">
        <authorList>
            <person name="Kallberg Y."/>
            <person name="Tangrot J."/>
            <person name="Rosling A."/>
        </authorList>
    </citation>
    <scope>NUCLEOTIDE SEQUENCE</scope>
    <source>
        <strain evidence="1">CL356</strain>
    </source>
</reference>
<dbReference type="EMBL" id="CAJVPT010008135">
    <property type="protein sequence ID" value="CAG8548753.1"/>
    <property type="molecule type" value="Genomic_DNA"/>
</dbReference>
<evidence type="ECO:0000313" key="2">
    <source>
        <dbReference type="Proteomes" id="UP000789525"/>
    </source>
</evidence>
<evidence type="ECO:0000313" key="1">
    <source>
        <dbReference type="EMBL" id="CAG8548753.1"/>
    </source>
</evidence>
<organism evidence="1 2">
    <name type="scientific">Acaulospora colombiana</name>
    <dbReference type="NCBI Taxonomy" id="27376"/>
    <lineage>
        <taxon>Eukaryota</taxon>
        <taxon>Fungi</taxon>
        <taxon>Fungi incertae sedis</taxon>
        <taxon>Mucoromycota</taxon>
        <taxon>Glomeromycotina</taxon>
        <taxon>Glomeromycetes</taxon>
        <taxon>Diversisporales</taxon>
        <taxon>Acaulosporaceae</taxon>
        <taxon>Acaulospora</taxon>
    </lineage>
</organism>
<comment type="caution">
    <text evidence="1">The sequence shown here is derived from an EMBL/GenBank/DDBJ whole genome shotgun (WGS) entry which is preliminary data.</text>
</comment>
<feature type="non-terminal residue" evidence="1">
    <location>
        <position position="1"/>
    </location>
</feature>
<gene>
    <name evidence="1" type="ORF">ACOLOM_LOCUS4765</name>
</gene>
<keyword evidence="2" id="KW-1185">Reference proteome</keyword>
<accession>A0ACA9LYF7</accession>
<proteinExistence type="predicted"/>